<dbReference type="Proteomes" id="UP000279446">
    <property type="component" value="Unassembled WGS sequence"/>
</dbReference>
<dbReference type="OrthoDB" id="2628779at2"/>
<dbReference type="RefSeq" id="WP_127190139.1">
    <property type="nucleotide sequence ID" value="NZ_RZNY01000001.1"/>
</dbReference>
<proteinExistence type="predicted"/>
<reference evidence="1 2" key="1">
    <citation type="submission" date="2018-12" db="EMBL/GenBank/DDBJ databases">
        <authorList>
            <person name="Sun L."/>
            <person name="Chen Z."/>
        </authorList>
    </citation>
    <scope>NUCLEOTIDE SEQUENCE [LARGE SCALE GENOMIC DNA]</scope>
    <source>
        <strain evidence="1 2">DSM 15890</strain>
    </source>
</reference>
<evidence type="ECO:0000313" key="1">
    <source>
        <dbReference type="EMBL" id="RUT48545.1"/>
    </source>
</evidence>
<keyword evidence="2" id="KW-1185">Reference proteome</keyword>
<dbReference type="EMBL" id="RZNY01000001">
    <property type="protein sequence ID" value="RUT48545.1"/>
    <property type="molecule type" value="Genomic_DNA"/>
</dbReference>
<evidence type="ECO:0000313" key="2">
    <source>
        <dbReference type="Proteomes" id="UP000279446"/>
    </source>
</evidence>
<comment type="caution">
    <text evidence="1">The sequence shown here is derived from an EMBL/GenBank/DDBJ whole genome shotgun (WGS) entry which is preliminary data.</text>
</comment>
<dbReference type="AlphaFoldDB" id="A0A433YFB3"/>
<organism evidence="1 2">
    <name type="scientific">Paenibacillus anaericanus</name>
    <dbReference type="NCBI Taxonomy" id="170367"/>
    <lineage>
        <taxon>Bacteria</taxon>
        <taxon>Bacillati</taxon>
        <taxon>Bacillota</taxon>
        <taxon>Bacilli</taxon>
        <taxon>Bacillales</taxon>
        <taxon>Paenibacillaceae</taxon>
        <taxon>Paenibacillus</taxon>
    </lineage>
</organism>
<gene>
    <name evidence="1" type="ORF">EJP82_00960</name>
</gene>
<name>A0A433YFB3_9BACL</name>
<sequence>MGKKNKKKEPPKFEIVVIPVEGDPIEAISNALEPNIRSVLAKHGAYLKIPLYDYLRNHAKV</sequence>
<accession>A0A433YFB3</accession>
<protein>
    <submittedName>
        <fullName evidence="1">Uncharacterized protein</fullName>
    </submittedName>
</protein>